<reference evidence="4 5" key="1">
    <citation type="submission" date="2021-03" db="EMBL/GenBank/DDBJ databases">
        <title>Complete genome of Polaribacter_sp.G4M1.</title>
        <authorList>
            <person name="Jeong S.W."/>
            <person name="Bae J.W."/>
        </authorList>
    </citation>
    <scope>NUCLEOTIDE SEQUENCE [LARGE SCALE GENOMIC DNA]</scope>
    <source>
        <strain evidence="4 5">G4M1</strain>
    </source>
</reference>
<feature type="chain" id="PRO_5046680452" evidence="2">
    <location>
        <begin position="21"/>
        <end position="369"/>
    </location>
</feature>
<gene>
    <name evidence="4" type="ORF">JL193_09445</name>
</gene>
<dbReference type="RefSeq" id="WP_207970572.1">
    <property type="nucleotide sequence ID" value="NZ_CP071795.1"/>
</dbReference>
<proteinExistence type="predicted"/>
<feature type="signal peptide" evidence="2">
    <location>
        <begin position="1"/>
        <end position="20"/>
    </location>
</feature>
<sequence>MKTKLFYVVAFLVTSFSVNSQNLLNTNTWTVGFGSVSGFSQNGATSENSRELGRNHIGEEVVLWKATPDASSNADGGWNTSWVYGIDSNTSYRYSIWIKKTNSNDGHTYLGFYANASGSLRLNGTYNSNPYFFAGDLPKLNRWYLLVGYVHKSSHTGTTNTGGIYDGTTGEKVRTITDFKLKSTVTALRHRSYLYYDTNILDRQYFYDPRIDPINGNEPTIHELLKINNDSKIILSYDAAGNQTQNFYCGDPSYCAPPTARKQQKTIIHEEEVIAEAEPTEEIEPVYESQLTVYPNPTENKVLIRVQQELLTQIHTIRIYNTNSTLLKNLSFNKANKIEVDLTNKPAGVYFLHLHLKNGKSITKKIIKK</sequence>
<feature type="domain" description="Secretion system C-terminal sorting" evidence="3">
    <location>
        <begin position="293"/>
        <end position="367"/>
    </location>
</feature>
<dbReference type="EMBL" id="CP071795">
    <property type="protein sequence ID" value="QTD36384.1"/>
    <property type="molecule type" value="Genomic_DNA"/>
</dbReference>
<protein>
    <submittedName>
        <fullName evidence="4">T9SS type A sorting domain-containing protein</fullName>
    </submittedName>
</protein>
<keyword evidence="1 2" id="KW-0732">Signal</keyword>
<dbReference type="NCBIfam" id="TIGR04183">
    <property type="entry name" value="Por_Secre_tail"/>
    <property type="match status" value="1"/>
</dbReference>
<accession>A0ABX7SQ83</accession>
<dbReference type="InterPro" id="IPR026444">
    <property type="entry name" value="Secre_tail"/>
</dbReference>
<evidence type="ECO:0000313" key="5">
    <source>
        <dbReference type="Proteomes" id="UP000663935"/>
    </source>
</evidence>
<dbReference type="Proteomes" id="UP000663935">
    <property type="component" value="Chromosome"/>
</dbReference>
<dbReference type="Pfam" id="PF18962">
    <property type="entry name" value="Por_Secre_tail"/>
    <property type="match status" value="1"/>
</dbReference>
<name>A0ABX7SQ83_9FLAO</name>
<evidence type="ECO:0000313" key="4">
    <source>
        <dbReference type="EMBL" id="QTD36384.1"/>
    </source>
</evidence>
<keyword evidence="5" id="KW-1185">Reference proteome</keyword>
<evidence type="ECO:0000256" key="2">
    <source>
        <dbReference type="SAM" id="SignalP"/>
    </source>
</evidence>
<evidence type="ECO:0000259" key="3">
    <source>
        <dbReference type="Pfam" id="PF18962"/>
    </source>
</evidence>
<evidence type="ECO:0000256" key="1">
    <source>
        <dbReference type="ARBA" id="ARBA00022729"/>
    </source>
</evidence>
<organism evidence="4 5">
    <name type="scientific">Polaribacter batillariae</name>
    <dbReference type="NCBI Taxonomy" id="2808900"/>
    <lineage>
        <taxon>Bacteria</taxon>
        <taxon>Pseudomonadati</taxon>
        <taxon>Bacteroidota</taxon>
        <taxon>Flavobacteriia</taxon>
        <taxon>Flavobacteriales</taxon>
        <taxon>Flavobacteriaceae</taxon>
    </lineage>
</organism>